<dbReference type="InterPro" id="IPR021183">
    <property type="entry name" value="NatA_aux_su"/>
</dbReference>
<name>A0A8S9YRH1_9TREM</name>
<proteinExistence type="predicted"/>
<organism evidence="4 5">
    <name type="scientific">Paragonimus skrjabini miyazakii</name>
    <dbReference type="NCBI Taxonomy" id="59628"/>
    <lineage>
        <taxon>Eukaryota</taxon>
        <taxon>Metazoa</taxon>
        <taxon>Spiralia</taxon>
        <taxon>Lophotrochozoa</taxon>
        <taxon>Platyhelminthes</taxon>
        <taxon>Trematoda</taxon>
        <taxon>Digenea</taxon>
        <taxon>Plagiorchiida</taxon>
        <taxon>Troglotremata</taxon>
        <taxon>Troglotrematidae</taxon>
        <taxon>Paragonimus</taxon>
    </lineage>
</organism>
<dbReference type="GO" id="GO:0031415">
    <property type="term" value="C:NatA complex"/>
    <property type="evidence" value="ECO:0007669"/>
    <property type="project" value="TreeGrafter"/>
</dbReference>
<reference evidence="4" key="1">
    <citation type="submission" date="2019-07" db="EMBL/GenBank/DDBJ databases">
        <title>Annotation for the trematode Paragonimus miyazaki's.</title>
        <authorList>
            <person name="Choi Y.-J."/>
        </authorList>
    </citation>
    <scope>NUCLEOTIDE SEQUENCE</scope>
    <source>
        <strain evidence="4">Japan</strain>
    </source>
</reference>
<dbReference type="Gene3D" id="1.25.40.1040">
    <property type="match status" value="1"/>
</dbReference>
<dbReference type="FunFam" id="1.25.40.1040:FF:000003">
    <property type="entry name" value="N-terminal acetyltransferase A, auxiliary subunit"/>
    <property type="match status" value="1"/>
</dbReference>
<dbReference type="Pfam" id="PF13181">
    <property type="entry name" value="TPR_8"/>
    <property type="match status" value="1"/>
</dbReference>
<dbReference type="SUPFAM" id="SSF48452">
    <property type="entry name" value="TPR-like"/>
    <property type="match status" value="2"/>
</dbReference>
<evidence type="ECO:0000313" key="4">
    <source>
        <dbReference type="EMBL" id="KAF7255610.1"/>
    </source>
</evidence>
<evidence type="ECO:0000256" key="2">
    <source>
        <dbReference type="ARBA" id="ARBA00022803"/>
    </source>
</evidence>
<keyword evidence="1" id="KW-0677">Repeat</keyword>
<dbReference type="PROSITE" id="PS50005">
    <property type="entry name" value="TPR"/>
    <property type="match status" value="1"/>
</dbReference>
<dbReference type="PANTHER" id="PTHR22767">
    <property type="entry name" value="N-TERMINAL ACETYLTRANSFERASE-RELATED"/>
    <property type="match status" value="1"/>
</dbReference>
<sequence>MWKHANSNTLPPKELSIFKRVVKYYDQKQYKNGLKYAKQILGNPKFAEHGETLAMKGMLLNCLGKKEESREYVKRGLKANISSFVCWHIYGLIQKSDRKFDEAIKCYVQALRLDSENLQVLRDLSVLQMQLRNYEGCKDTRYKLLMLRPSQSASWLGYAVVHHLLGNYDIALTVLNEMNKGQGDGAPGYETSELILYRAMLMMEAGKHEQALNHLNDSAKDIVDIDSLLELKTKILIHMGNLEEAKVHAWELVDRNTDNLLHIELLCRANSVDSENIDVSTRRHTFEEILERYPTARLARRRVLELYSGAQFTVHLDNYLKQHLRKGSPPLFIQLKKLWFDPEKLETLETLLNNYRRNMELHQSLQSDPIIEEPPSTTVWLNYLIAQFLNFSGRYQEALDLVDSQLSATPTLVDFYVLKADIYNTAGDVITASRWMEEAQSLDTADRYINARCTKFMVQAHRLDDAIAMASKFTRGNTSALEYLSEMQCMWFLIESARTLKRLSKIGESLKLCHEVEQHYRNILDDQLDFHSYCLRKGTLRAYIETVRLEDRLRDHPSYFDVAHLAIKVRLL</sequence>
<dbReference type="Proteomes" id="UP000822476">
    <property type="component" value="Unassembled WGS sequence"/>
</dbReference>
<evidence type="ECO:0000256" key="1">
    <source>
        <dbReference type="ARBA" id="ARBA00022737"/>
    </source>
</evidence>
<accession>A0A8S9YRH1</accession>
<dbReference type="SMART" id="SM00028">
    <property type="entry name" value="TPR"/>
    <property type="match status" value="3"/>
</dbReference>
<dbReference type="InterPro" id="IPR019734">
    <property type="entry name" value="TPR_rpt"/>
</dbReference>
<protein>
    <submittedName>
        <fullName evidence="4">Uncharacterized protein</fullName>
    </submittedName>
</protein>
<dbReference type="AlphaFoldDB" id="A0A8S9YRH1"/>
<dbReference type="PANTHER" id="PTHR22767:SF2">
    <property type="entry name" value="N(ALPHA)-ACETYLTRANSFERASE 15_16, ISOFORM A"/>
    <property type="match status" value="1"/>
</dbReference>
<evidence type="ECO:0000256" key="3">
    <source>
        <dbReference type="PROSITE-ProRule" id="PRU00339"/>
    </source>
</evidence>
<gene>
    <name evidence="4" type="ORF">EG68_07670</name>
</gene>
<dbReference type="InterPro" id="IPR011990">
    <property type="entry name" value="TPR-like_helical_dom_sf"/>
</dbReference>
<keyword evidence="2 3" id="KW-0802">TPR repeat</keyword>
<dbReference type="Pfam" id="PF12569">
    <property type="entry name" value="NatA_aux_su"/>
    <property type="match status" value="1"/>
</dbReference>
<feature type="repeat" description="TPR" evidence="3">
    <location>
        <begin position="84"/>
        <end position="117"/>
    </location>
</feature>
<dbReference type="EMBL" id="JTDE01003818">
    <property type="protein sequence ID" value="KAF7255610.1"/>
    <property type="molecule type" value="Genomic_DNA"/>
</dbReference>
<keyword evidence="5" id="KW-1185">Reference proteome</keyword>
<evidence type="ECO:0000313" key="5">
    <source>
        <dbReference type="Proteomes" id="UP000822476"/>
    </source>
</evidence>
<dbReference type="OrthoDB" id="10263032at2759"/>
<dbReference type="Gene3D" id="1.25.40.1010">
    <property type="match status" value="1"/>
</dbReference>
<comment type="caution">
    <text evidence="4">The sequence shown here is derived from an EMBL/GenBank/DDBJ whole genome shotgun (WGS) entry which is preliminary data.</text>
</comment>